<comment type="caution">
    <text evidence="2">The sequence shown here is derived from an EMBL/GenBank/DDBJ whole genome shotgun (WGS) entry which is preliminary data.</text>
</comment>
<reference evidence="2 3" key="1">
    <citation type="submission" date="2019-11" db="EMBL/GenBank/DDBJ databases">
        <authorList>
            <person name="Li X.-J."/>
            <person name="Feng X.-M."/>
        </authorList>
    </citation>
    <scope>NUCLEOTIDE SEQUENCE [LARGE SCALE GENOMIC DNA]</scope>
    <source>
        <strain evidence="2 3">XMNu-373</strain>
    </source>
</reference>
<protein>
    <recommendedName>
        <fullName evidence="1">AbiEi antitoxin N-terminal domain-containing protein</fullName>
    </recommendedName>
</protein>
<keyword evidence="3" id="KW-1185">Reference proteome</keyword>
<proteinExistence type="predicted"/>
<name>A0A7K3M7F7_9ACTN</name>
<dbReference type="AlphaFoldDB" id="A0A7K3M7F7"/>
<dbReference type="Proteomes" id="UP000460435">
    <property type="component" value="Unassembled WGS sequence"/>
</dbReference>
<gene>
    <name evidence="2" type="ORF">F7O44_19460</name>
</gene>
<evidence type="ECO:0000313" key="2">
    <source>
        <dbReference type="EMBL" id="NDL59251.1"/>
    </source>
</evidence>
<organism evidence="2 3">
    <name type="scientific">Phytoactinopolyspora mesophila</name>
    <dbReference type="NCBI Taxonomy" id="2650750"/>
    <lineage>
        <taxon>Bacteria</taxon>
        <taxon>Bacillati</taxon>
        <taxon>Actinomycetota</taxon>
        <taxon>Actinomycetes</taxon>
        <taxon>Jiangellales</taxon>
        <taxon>Jiangellaceae</taxon>
        <taxon>Phytoactinopolyspora</taxon>
    </lineage>
</organism>
<evidence type="ECO:0000259" key="1">
    <source>
        <dbReference type="Pfam" id="PF13338"/>
    </source>
</evidence>
<dbReference type="EMBL" id="WLZY01000007">
    <property type="protein sequence ID" value="NDL59251.1"/>
    <property type="molecule type" value="Genomic_DNA"/>
</dbReference>
<dbReference type="Pfam" id="PF13338">
    <property type="entry name" value="AbiEi_4"/>
    <property type="match status" value="1"/>
</dbReference>
<evidence type="ECO:0000313" key="3">
    <source>
        <dbReference type="Proteomes" id="UP000460435"/>
    </source>
</evidence>
<accession>A0A7K3M7F7</accession>
<sequence length="344" mass="38001">MSAGWLVEKLWAAVCQPTASRERSARMTGVPGVHTVADLYSRGMSRSAIEHACRTGRIVRVRRGVYCERAAWEASASSSALRHAIEVWAAILALGRRGWASGYSAALLLGLPVPKGQPEGVEISLPQRFHGRRGYRGMRVRTASVAKGDVFVLRGVPMTVPARTSLDITRNHGFPAGLIVADAALRNDVVRPGELDEMVEGMKGWRKSSQMRLVAEHASRTRESPGESFSYAVFVIAEFPLPECNAWVVGEGHGGVRSDFLWRRHRLVGEVDGHLKYRDPLWGPPERVLLDEKKRQMRIEEAGFVVVRWTPAEAVNEPGAVLHRIVRQSTIAARMFGVPCISMP</sequence>
<feature type="domain" description="AbiEi antitoxin N-terminal" evidence="1">
    <location>
        <begin position="35"/>
        <end position="67"/>
    </location>
</feature>
<dbReference type="InterPro" id="IPR025159">
    <property type="entry name" value="AbiEi_N"/>
</dbReference>